<reference evidence="3 4" key="1">
    <citation type="submission" date="2020-07" db="EMBL/GenBank/DDBJ databases">
        <title>Sequencing the genomes of 1000 actinobacteria strains.</title>
        <authorList>
            <person name="Klenk H.-P."/>
        </authorList>
    </citation>
    <scope>NUCLEOTIDE SEQUENCE [LARGE SCALE GENOMIC DNA]</scope>
    <source>
        <strain evidence="3 4">DSM 103833</strain>
    </source>
</reference>
<dbReference type="AlphaFoldDB" id="A0A853C0N0"/>
<feature type="domain" description="DUF6542" evidence="2">
    <location>
        <begin position="18"/>
        <end position="131"/>
    </location>
</feature>
<gene>
    <name evidence="3" type="ORF">HNR19_000866</name>
</gene>
<protein>
    <submittedName>
        <fullName evidence="3">Spore maturation protein SpmB</fullName>
    </submittedName>
</protein>
<keyword evidence="1" id="KW-0472">Membrane</keyword>
<evidence type="ECO:0000259" key="2">
    <source>
        <dbReference type="Pfam" id="PF20177"/>
    </source>
</evidence>
<feature type="transmembrane region" description="Helical" evidence="1">
    <location>
        <begin position="109"/>
        <end position="129"/>
    </location>
</feature>
<feature type="transmembrane region" description="Helical" evidence="1">
    <location>
        <begin position="68"/>
        <end position="89"/>
    </location>
</feature>
<keyword evidence="1" id="KW-0812">Transmembrane</keyword>
<evidence type="ECO:0000313" key="3">
    <source>
        <dbReference type="EMBL" id="NYJ00168.1"/>
    </source>
</evidence>
<evidence type="ECO:0000313" key="4">
    <source>
        <dbReference type="Proteomes" id="UP000530424"/>
    </source>
</evidence>
<comment type="caution">
    <text evidence="3">The sequence shown here is derived from an EMBL/GenBank/DDBJ whole genome shotgun (WGS) entry which is preliminary data.</text>
</comment>
<feature type="transmembrane region" description="Helical" evidence="1">
    <location>
        <begin position="21"/>
        <end position="40"/>
    </location>
</feature>
<keyword evidence="4" id="KW-1185">Reference proteome</keyword>
<dbReference type="Pfam" id="PF20177">
    <property type="entry name" value="DUF6542"/>
    <property type="match status" value="1"/>
</dbReference>
<evidence type="ECO:0000256" key="1">
    <source>
        <dbReference type="SAM" id="Phobius"/>
    </source>
</evidence>
<organism evidence="3 4">
    <name type="scientific">Nocardioides thalensis</name>
    <dbReference type="NCBI Taxonomy" id="1914755"/>
    <lineage>
        <taxon>Bacteria</taxon>
        <taxon>Bacillati</taxon>
        <taxon>Actinomycetota</taxon>
        <taxon>Actinomycetes</taxon>
        <taxon>Propionibacteriales</taxon>
        <taxon>Nocardioidaceae</taxon>
        <taxon>Nocardioides</taxon>
    </lineage>
</organism>
<dbReference type="InterPro" id="IPR046672">
    <property type="entry name" value="DUF6542"/>
</dbReference>
<dbReference type="RefSeq" id="WP_179666797.1">
    <property type="nucleotide sequence ID" value="NZ_JACCFP010000001.1"/>
</dbReference>
<keyword evidence="1" id="KW-1133">Transmembrane helix</keyword>
<dbReference type="Proteomes" id="UP000530424">
    <property type="component" value="Unassembled WGS sequence"/>
</dbReference>
<feature type="transmembrane region" description="Helical" evidence="1">
    <location>
        <begin position="46"/>
        <end position="63"/>
    </location>
</feature>
<sequence length="136" mass="13967">MNTHTGRAPTIWEEGREPGHAVASLTVAVLLTATVVDVLLSRSLGLVFDLTFVTACVFAALAVRPTDFFAVGVLPPLAMLGAVVLLAITEPETVAHPADGAVQATISGLSAHSVALVAGYLLCLGVLAVRRQVGGR</sequence>
<accession>A0A853C0N0</accession>
<name>A0A853C0N0_9ACTN</name>
<proteinExistence type="predicted"/>
<dbReference type="EMBL" id="JACCFP010000001">
    <property type="protein sequence ID" value="NYJ00168.1"/>
    <property type="molecule type" value="Genomic_DNA"/>
</dbReference>